<feature type="compositionally biased region" description="Basic and acidic residues" evidence="2">
    <location>
        <begin position="1047"/>
        <end position="1057"/>
    </location>
</feature>
<organism evidence="4 6">
    <name type="scientific">Volvox reticuliferus</name>
    <dbReference type="NCBI Taxonomy" id="1737510"/>
    <lineage>
        <taxon>Eukaryota</taxon>
        <taxon>Viridiplantae</taxon>
        <taxon>Chlorophyta</taxon>
        <taxon>core chlorophytes</taxon>
        <taxon>Chlorophyceae</taxon>
        <taxon>CS clade</taxon>
        <taxon>Chlamydomonadales</taxon>
        <taxon>Volvocaceae</taxon>
        <taxon>Volvox</taxon>
    </lineage>
</organism>
<comment type="caution">
    <text evidence="4">The sequence shown here is derived from an EMBL/GenBank/DDBJ whole genome shotgun (WGS) entry which is preliminary data.</text>
</comment>
<proteinExistence type="predicted"/>
<evidence type="ECO:0000313" key="4">
    <source>
        <dbReference type="EMBL" id="GIL86330.1"/>
    </source>
</evidence>
<feature type="region of interest" description="Disordered" evidence="2">
    <location>
        <begin position="346"/>
        <end position="528"/>
    </location>
</feature>
<feature type="compositionally biased region" description="Polar residues" evidence="2">
    <location>
        <begin position="795"/>
        <end position="808"/>
    </location>
</feature>
<dbReference type="SMART" id="SM00338">
    <property type="entry name" value="BRLZ"/>
    <property type="match status" value="1"/>
</dbReference>
<feature type="compositionally biased region" description="Low complexity" evidence="2">
    <location>
        <begin position="696"/>
        <end position="769"/>
    </location>
</feature>
<evidence type="ECO:0000256" key="2">
    <source>
        <dbReference type="SAM" id="MobiDB-lite"/>
    </source>
</evidence>
<feature type="compositionally biased region" description="Basic and acidic residues" evidence="2">
    <location>
        <begin position="942"/>
        <end position="951"/>
    </location>
</feature>
<feature type="region of interest" description="Disordered" evidence="2">
    <location>
        <begin position="210"/>
        <end position="270"/>
    </location>
</feature>
<accession>A0A8J4FRV0</accession>
<keyword evidence="1" id="KW-0175">Coiled coil</keyword>
<evidence type="ECO:0000259" key="3">
    <source>
        <dbReference type="PROSITE" id="PS50217"/>
    </source>
</evidence>
<dbReference type="SUPFAM" id="SSF57959">
    <property type="entry name" value="Leucine zipper domain"/>
    <property type="match status" value="1"/>
</dbReference>
<feature type="compositionally biased region" description="Basic residues" evidence="2">
    <location>
        <begin position="635"/>
        <end position="669"/>
    </location>
</feature>
<dbReference type="InterPro" id="IPR044759">
    <property type="entry name" value="bZIP_RF2"/>
</dbReference>
<feature type="domain" description="BZIP" evidence="3">
    <location>
        <begin position="1058"/>
        <end position="1121"/>
    </location>
</feature>
<feature type="compositionally biased region" description="Polar residues" evidence="2">
    <location>
        <begin position="852"/>
        <end position="866"/>
    </location>
</feature>
<evidence type="ECO:0000256" key="1">
    <source>
        <dbReference type="SAM" id="Coils"/>
    </source>
</evidence>
<name>A0A8J4FRV0_9CHLO</name>
<reference evidence="4" key="1">
    <citation type="journal article" date="2021" name="Proc. Natl. Acad. Sci. U.S.A.">
        <title>Three genomes in the algal genus Volvox reveal the fate of a haploid sex-determining region after a transition to homothallism.</title>
        <authorList>
            <person name="Yamamoto K."/>
            <person name="Hamaji T."/>
            <person name="Kawai-Toyooka H."/>
            <person name="Matsuzaki R."/>
            <person name="Takahashi F."/>
            <person name="Nishimura Y."/>
            <person name="Kawachi M."/>
            <person name="Noguchi H."/>
            <person name="Minakuchi Y."/>
            <person name="Umen J.G."/>
            <person name="Toyoda A."/>
            <person name="Nozaki H."/>
        </authorList>
    </citation>
    <scope>NUCLEOTIDE SEQUENCE</scope>
    <source>
        <strain evidence="5">NIES-3785</strain>
        <strain evidence="4">NIES-3786</strain>
    </source>
</reference>
<protein>
    <recommendedName>
        <fullName evidence="3">BZIP domain-containing protein</fullName>
    </recommendedName>
</protein>
<dbReference type="EMBL" id="BNCP01000035">
    <property type="protein sequence ID" value="GIL86330.1"/>
    <property type="molecule type" value="Genomic_DNA"/>
</dbReference>
<feature type="region of interest" description="Disordered" evidence="2">
    <location>
        <begin position="1"/>
        <end position="64"/>
    </location>
</feature>
<feature type="region of interest" description="Disordered" evidence="2">
    <location>
        <begin position="631"/>
        <end position="991"/>
    </location>
</feature>
<dbReference type="CDD" id="cd14703">
    <property type="entry name" value="bZIP_plant_RF2"/>
    <property type="match status" value="1"/>
</dbReference>
<dbReference type="InterPro" id="IPR046347">
    <property type="entry name" value="bZIP_sf"/>
</dbReference>
<dbReference type="GO" id="GO:0003700">
    <property type="term" value="F:DNA-binding transcription factor activity"/>
    <property type="evidence" value="ECO:0007669"/>
    <property type="project" value="InterPro"/>
</dbReference>
<feature type="compositionally biased region" description="Gly residues" evidence="2">
    <location>
        <begin position="260"/>
        <end position="270"/>
    </location>
</feature>
<dbReference type="Proteomes" id="UP000747110">
    <property type="component" value="Unassembled WGS sequence"/>
</dbReference>
<dbReference type="Proteomes" id="UP000722791">
    <property type="component" value="Unassembled WGS sequence"/>
</dbReference>
<feature type="compositionally biased region" description="Gly residues" evidence="2">
    <location>
        <begin position="977"/>
        <end position="986"/>
    </location>
</feature>
<dbReference type="InterPro" id="IPR004827">
    <property type="entry name" value="bZIP"/>
</dbReference>
<feature type="coiled-coil region" evidence="1">
    <location>
        <begin position="1083"/>
        <end position="1124"/>
    </location>
</feature>
<dbReference type="PROSITE" id="PS50217">
    <property type="entry name" value="BZIP"/>
    <property type="match status" value="1"/>
</dbReference>
<evidence type="ECO:0000313" key="6">
    <source>
        <dbReference type="Proteomes" id="UP000747110"/>
    </source>
</evidence>
<keyword evidence="6" id="KW-1185">Reference proteome</keyword>
<dbReference type="EMBL" id="BNCQ01000033">
    <property type="protein sequence ID" value="GIM09893.1"/>
    <property type="molecule type" value="Genomic_DNA"/>
</dbReference>
<sequence>MLNFGGQDVMQQARPRVPQQPGRSAGQHQVPAGEPTPNLNHYSSEQVAWAERHATSNIASGGPLDAVPELMERHVPSSEPGSSMLATTTSAAIPLDGDPHNQMNTGRVPASAPLAAFHPARTWPVRPPPHHPYRGAAPRHPYYSQYPRHPPYSAVMHPYGVSPPPMLGRRQHPGFPPHMQYGMPPMPGYGIPTEDDMQARAFATPFVTTDAQSAAMGPGPGNGEQDPASGVDCLPMRQQHSEGGVLGAQPPPPMGPNSSDGGGAGGGVSGGAAAAAAVAAATGMRGGATAAAAAAAPPPGSYHMGPPPGHLYSSPYGVPYRSRHIMYSYPPPPHYYNQEEMGAPYGRRLTGTQSMPLSSYNGPSYASAPSSAGGTAATVPVPAPGGFPDGAAAASGPQANESQGPPPAQGDLNPQNGHPYGPYGSPPYSAHPFSPTQPMQPSPQQQQQQPQQLSGDGVTAAAAAGGCNSAGDAAAIETPSYPQHPHHPATTFNHFPAAPTGPHQIHHQHQQHHSLESMHTASQDSMRRAFSADTTQIRLVGSAAGGGGAAAGQGTLSDGGAAAAAAAVVAAAAANADVMAQVDAELPLPLPLPELLAQLEGSPSPDGDDDEQLRAELHGFIGDLTTEGYDGGGMIHHHHHHYSNGMHPHPHLLQHLHPHIQHQQHHHHQQQQQQQQPGLPPHVRSSTGGAGGQRAPLLPSSQQQQLQHMNPQPHQQQQQQLHPHAHPQQQQQQPQGVQLHQQSQLSSQPSQQQQQQLQQQLQPPQQQQQQHRHGQQMSLGPNRRGPSSRGGGSDASMTLGHSSNQPMGQLTAGLLHPLPPWDGSLAGPMEPSGPRGPMSVQPSLGPARRPVQQPSYVTHGSFTTAAGSVAKYSGGGSAENGDEHVEGEVVEGGQPAGGSADGNADGEGGGGVDGDGEAEAAAEDSWLPGGSAGGSAGGGRRRTTEDGEANQRRPRRKIAVRRVKGRAAGAANRRESAGGGAGGIPGGVASAASGDELQIGARPTLEQLLSQSVDTVADLEVLGDLEPQTVSALLEKVQRKGKGGRAPAEDPRLDPSIDPRKARRILANRISAARSKLKQKLILEGLKARYQQLLSSKNEYSRELAELKRSCKELEARNKGLAVKLKTGSTPRGPERT</sequence>
<evidence type="ECO:0000313" key="5">
    <source>
        <dbReference type="EMBL" id="GIM09893.1"/>
    </source>
</evidence>
<feature type="compositionally biased region" description="Low complexity" evidence="2">
    <location>
        <begin position="417"/>
        <end position="475"/>
    </location>
</feature>
<feature type="compositionally biased region" description="Low complexity" evidence="2">
    <location>
        <begin position="358"/>
        <end position="397"/>
    </location>
</feature>
<feature type="compositionally biased region" description="Gly residues" evidence="2">
    <location>
        <begin position="894"/>
        <end position="913"/>
    </location>
</feature>
<feature type="region of interest" description="Disordered" evidence="2">
    <location>
        <begin position="1037"/>
        <end position="1057"/>
    </location>
</feature>
<dbReference type="AlphaFoldDB" id="A0A8J4FRV0"/>
<feature type="compositionally biased region" description="Basic residues" evidence="2">
    <location>
        <begin position="952"/>
        <end position="965"/>
    </location>
</feature>
<dbReference type="OrthoDB" id="1435597at2759"/>
<feature type="compositionally biased region" description="Polar residues" evidence="2">
    <location>
        <begin position="37"/>
        <end position="46"/>
    </location>
</feature>
<gene>
    <name evidence="4" type="ORF">Vretifemale_14716</name>
    <name evidence="5" type="ORF">Vretimale_13700</name>
</gene>